<evidence type="ECO:0000313" key="3">
    <source>
        <dbReference type="Proteomes" id="UP000469949"/>
    </source>
</evidence>
<dbReference type="EMBL" id="WEKV01000014">
    <property type="protein sequence ID" value="KAB7783849.1"/>
    <property type="molecule type" value="Genomic_DNA"/>
</dbReference>
<name>A0A833J4A3_9HYPH</name>
<feature type="region of interest" description="Disordered" evidence="1">
    <location>
        <begin position="171"/>
        <end position="190"/>
    </location>
</feature>
<evidence type="ECO:0000256" key="1">
    <source>
        <dbReference type="SAM" id="MobiDB-lite"/>
    </source>
</evidence>
<evidence type="ECO:0008006" key="4">
    <source>
        <dbReference type="Google" id="ProtNLM"/>
    </source>
</evidence>
<evidence type="ECO:0000313" key="2">
    <source>
        <dbReference type="EMBL" id="KAB7783849.1"/>
    </source>
</evidence>
<reference evidence="2 3" key="1">
    <citation type="submission" date="2019-10" db="EMBL/GenBank/DDBJ databases">
        <title>Draft Genome Sequence of the Caffeine Degrading Methylotroph Methylorubrum populi PINKEL.</title>
        <authorList>
            <person name="Dawson S.C."/>
            <person name="Zhang X."/>
            <person name="Wright M.E."/>
            <person name="Sharma G."/>
            <person name="Langner J.T."/>
            <person name="Ditty J.L."/>
            <person name="Subuyuj G.A."/>
        </authorList>
    </citation>
    <scope>NUCLEOTIDE SEQUENCE [LARGE SCALE GENOMIC DNA]</scope>
    <source>
        <strain evidence="2 3">Pinkel</strain>
    </source>
</reference>
<proteinExistence type="predicted"/>
<protein>
    <recommendedName>
        <fullName evidence="4">DUF1440 domain-containing protein</fullName>
    </recommendedName>
</protein>
<accession>A0A833J4A3</accession>
<organism evidence="2 3">
    <name type="scientific">Methylorubrum populi</name>
    <dbReference type="NCBI Taxonomy" id="223967"/>
    <lineage>
        <taxon>Bacteria</taxon>
        <taxon>Pseudomonadati</taxon>
        <taxon>Pseudomonadota</taxon>
        <taxon>Alphaproteobacteria</taxon>
        <taxon>Hyphomicrobiales</taxon>
        <taxon>Methylobacteriaceae</taxon>
        <taxon>Methylorubrum</taxon>
    </lineage>
</organism>
<comment type="caution">
    <text evidence="2">The sequence shown here is derived from an EMBL/GenBank/DDBJ whole genome shotgun (WGS) entry which is preliminary data.</text>
</comment>
<dbReference type="Proteomes" id="UP000469949">
    <property type="component" value="Unassembled WGS sequence"/>
</dbReference>
<gene>
    <name evidence="2" type="ORF">F8B43_3772</name>
</gene>
<dbReference type="AlphaFoldDB" id="A0A833J4A3"/>
<feature type="compositionally biased region" description="Low complexity" evidence="1">
    <location>
        <begin position="172"/>
        <end position="181"/>
    </location>
</feature>
<sequence length="190" mass="20039">MSMKKSVPGHAVWADIAVGLLAGWVATQVTNLAQRPLRRATPEHIDRHEEKVRPGASSSLVAARKLAEILDVAPSQERDARWGKAIHLAVGMGWGPVYGLLRRYGGLRPVGAALASGSAMSLILDEALVPALGLSAPCHHYPTFTRVRGFIAHLVYGAAVAMAAEGLGRALGRPPGSPARSRPAERGPGR</sequence>